<keyword evidence="5" id="KW-1185">Reference proteome</keyword>
<keyword evidence="3" id="KW-0687">Ribonucleoprotein</keyword>
<dbReference type="CDD" id="cd00392">
    <property type="entry name" value="Ribosomal_L13"/>
    <property type="match status" value="1"/>
</dbReference>
<comment type="similarity">
    <text evidence="1">Belongs to the universal ribosomal protein uL13 family.</text>
</comment>
<dbReference type="InterPro" id="IPR005822">
    <property type="entry name" value="Ribosomal_uL13"/>
</dbReference>
<reference evidence="4 5" key="1">
    <citation type="submission" date="2023-03" db="EMBL/GenBank/DDBJ databases">
        <title>WGS of Gossypium arboreum.</title>
        <authorList>
            <person name="Yu D."/>
        </authorList>
    </citation>
    <scope>NUCLEOTIDE SEQUENCE [LARGE SCALE GENOMIC DNA]</scope>
    <source>
        <tissue evidence="4">Leaf</tissue>
    </source>
</reference>
<gene>
    <name evidence="4" type="ORF">PVK06_009927</name>
</gene>
<evidence type="ECO:0000313" key="4">
    <source>
        <dbReference type="EMBL" id="KAK5841019.1"/>
    </source>
</evidence>
<dbReference type="Gene3D" id="3.90.1180.10">
    <property type="entry name" value="Ribosomal protein L13"/>
    <property type="match status" value="1"/>
</dbReference>
<dbReference type="EMBL" id="JARKNE010000003">
    <property type="protein sequence ID" value="KAK5841019.1"/>
    <property type="molecule type" value="Genomic_DNA"/>
</dbReference>
<dbReference type="Proteomes" id="UP001358586">
    <property type="component" value="Chromosome 3"/>
</dbReference>
<protein>
    <submittedName>
        <fullName evidence="4">Uncharacterized protein</fullName>
    </submittedName>
</protein>
<evidence type="ECO:0000256" key="3">
    <source>
        <dbReference type="ARBA" id="ARBA00023274"/>
    </source>
</evidence>
<proteinExistence type="inferred from homology"/>
<dbReference type="InterPro" id="IPR036899">
    <property type="entry name" value="Ribosomal_uL13_sf"/>
</dbReference>
<keyword evidence="2" id="KW-0689">Ribosomal protein</keyword>
<evidence type="ECO:0000256" key="2">
    <source>
        <dbReference type="ARBA" id="ARBA00022980"/>
    </source>
</evidence>
<accession>A0ABR0QP93</accession>
<evidence type="ECO:0000313" key="5">
    <source>
        <dbReference type="Proteomes" id="UP001358586"/>
    </source>
</evidence>
<dbReference type="PANTHER" id="PTHR11545:SF39">
    <property type="entry name" value="LARGE RIBOSOMAL SUBUNIT PROTEIN UL13X-RELATED"/>
    <property type="match status" value="1"/>
</dbReference>
<sequence>MCAKRVAVDARHHLLGRLASISAKELLNGQKVVVVRCEEICMRGGLVRQKMNLMRFLRKRMNTKPSHGLIQFPAPFNILWRTIRGCDDSSQRLSEEWQLSLDLVVLYSEPEQVWDSGWAMNL</sequence>
<comment type="caution">
    <text evidence="4">The sequence shown here is derived from an EMBL/GenBank/DDBJ whole genome shotgun (WGS) entry which is preliminary data.</text>
</comment>
<organism evidence="4 5">
    <name type="scientific">Gossypium arboreum</name>
    <name type="common">Tree cotton</name>
    <name type="synonym">Gossypium nanking</name>
    <dbReference type="NCBI Taxonomy" id="29729"/>
    <lineage>
        <taxon>Eukaryota</taxon>
        <taxon>Viridiplantae</taxon>
        <taxon>Streptophyta</taxon>
        <taxon>Embryophyta</taxon>
        <taxon>Tracheophyta</taxon>
        <taxon>Spermatophyta</taxon>
        <taxon>Magnoliopsida</taxon>
        <taxon>eudicotyledons</taxon>
        <taxon>Gunneridae</taxon>
        <taxon>Pentapetalae</taxon>
        <taxon>rosids</taxon>
        <taxon>malvids</taxon>
        <taxon>Malvales</taxon>
        <taxon>Malvaceae</taxon>
        <taxon>Malvoideae</taxon>
        <taxon>Gossypium</taxon>
    </lineage>
</organism>
<dbReference type="Pfam" id="PF00572">
    <property type="entry name" value="Ribosomal_L13"/>
    <property type="match status" value="1"/>
</dbReference>
<name>A0ABR0QP93_GOSAR</name>
<dbReference type="PANTHER" id="PTHR11545">
    <property type="entry name" value="RIBOSOMAL PROTEIN L13"/>
    <property type="match status" value="1"/>
</dbReference>
<evidence type="ECO:0000256" key="1">
    <source>
        <dbReference type="ARBA" id="ARBA00006227"/>
    </source>
</evidence>
<dbReference type="SUPFAM" id="SSF52161">
    <property type="entry name" value="Ribosomal protein L13"/>
    <property type="match status" value="1"/>
</dbReference>